<gene>
    <name evidence="2" type="ORF">PGLA1383_LOCUS20504</name>
</gene>
<comment type="caution">
    <text evidence="2">The sequence shown here is derived from an EMBL/GenBank/DDBJ whole genome shotgun (WGS) entry which is preliminary data.</text>
</comment>
<feature type="transmembrane region" description="Helical" evidence="1">
    <location>
        <begin position="86"/>
        <end position="106"/>
    </location>
</feature>
<keyword evidence="1" id="KW-0812">Transmembrane</keyword>
<keyword evidence="1" id="KW-1133">Transmembrane helix</keyword>
<feature type="transmembrane region" description="Helical" evidence="1">
    <location>
        <begin position="118"/>
        <end position="141"/>
    </location>
</feature>
<proteinExistence type="predicted"/>
<protein>
    <submittedName>
        <fullName evidence="2">Uncharacterized protein</fullName>
    </submittedName>
</protein>
<dbReference type="Proteomes" id="UP000654075">
    <property type="component" value="Unassembled WGS sequence"/>
</dbReference>
<keyword evidence="3" id="KW-1185">Reference proteome</keyword>
<keyword evidence="1" id="KW-0472">Membrane</keyword>
<feature type="transmembrane region" description="Helical" evidence="1">
    <location>
        <begin position="34"/>
        <end position="54"/>
    </location>
</feature>
<reference evidence="2" key="1">
    <citation type="submission" date="2021-02" db="EMBL/GenBank/DDBJ databases">
        <authorList>
            <person name="Dougan E. K."/>
            <person name="Rhodes N."/>
            <person name="Thang M."/>
            <person name="Chan C."/>
        </authorList>
    </citation>
    <scope>NUCLEOTIDE SEQUENCE</scope>
</reference>
<evidence type="ECO:0000256" key="1">
    <source>
        <dbReference type="SAM" id="Phobius"/>
    </source>
</evidence>
<evidence type="ECO:0000313" key="2">
    <source>
        <dbReference type="EMBL" id="CAE8602250.1"/>
    </source>
</evidence>
<evidence type="ECO:0000313" key="3">
    <source>
        <dbReference type="Proteomes" id="UP000654075"/>
    </source>
</evidence>
<feature type="non-terminal residue" evidence="2">
    <location>
        <position position="246"/>
    </location>
</feature>
<accession>A0A813EWS2</accession>
<sequence length="246" mass="26938">PFWLEAQALKATALMLQSAFRQIRANVANQKLRVPVLLAGLALFIGFLSLSAFWSSSGGEGEGEGEHDTPQPGEAAAAWPKAGSFVSFWLMAQALKATALVLFGAFRHFRANMANQKLRVSVLLSSLALLIGFLSLSAFWISSEESFVSVASKMRSTRTAVHIGKGYQERMSPRDHDKTFVVADATGASAEVTYKKRPFGILRYSLGKDHIGAMVMEIIPKSRYPGDPQGQAFWRASLDEQEFTGY</sequence>
<name>A0A813EWS2_POLGL</name>
<organism evidence="2 3">
    <name type="scientific">Polarella glacialis</name>
    <name type="common">Dinoflagellate</name>
    <dbReference type="NCBI Taxonomy" id="89957"/>
    <lineage>
        <taxon>Eukaryota</taxon>
        <taxon>Sar</taxon>
        <taxon>Alveolata</taxon>
        <taxon>Dinophyceae</taxon>
        <taxon>Suessiales</taxon>
        <taxon>Suessiaceae</taxon>
        <taxon>Polarella</taxon>
    </lineage>
</organism>
<dbReference type="AlphaFoldDB" id="A0A813EWS2"/>
<dbReference type="EMBL" id="CAJNNV010014040">
    <property type="protein sequence ID" value="CAE8602250.1"/>
    <property type="molecule type" value="Genomic_DNA"/>
</dbReference>